<dbReference type="InterPro" id="IPR051223">
    <property type="entry name" value="Polycystin"/>
</dbReference>
<comment type="subcellular location">
    <subcellularLocation>
        <location evidence="1">Cell projection</location>
        <location evidence="1">Cilium membrane</location>
        <topology evidence="1">Multi-pass membrane protein</topology>
    </subcellularLocation>
    <subcellularLocation>
        <location evidence="2">Cytoplasmic vesicle</location>
    </subcellularLocation>
</comment>
<dbReference type="Pfam" id="PF20519">
    <property type="entry name" value="Polycystin_dom"/>
    <property type="match status" value="1"/>
</dbReference>
<keyword evidence="12 35" id="KW-1133">Transmembrane helix</keyword>
<dbReference type="Gene3D" id="1.10.238.10">
    <property type="entry name" value="EF-hand"/>
    <property type="match status" value="1"/>
</dbReference>
<dbReference type="FunCoup" id="G3HZA1">
    <property type="interactions" value="59"/>
</dbReference>
<feature type="binding site" evidence="31">
    <location>
        <position position="645"/>
    </location>
    <ligand>
        <name>Ca(2+)</name>
        <dbReference type="ChEBI" id="CHEBI:29108"/>
        <label>2</label>
    </ligand>
</feature>
<feature type="binding site" evidence="31">
    <location>
        <position position="654"/>
    </location>
    <ligand>
        <name>Ca(2+)</name>
        <dbReference type="ChEBI" id="CHEBI:29108"/>
        <label>2</label>
    </ligand>
</feature>
<evidence type="ECO:0000313" key="38">
    <source>
        <dbReference type="Proteomes" id="UP000001075"/>
    </source>
</evidence>
<comment type="similarity">
    <text evidence="3">Belongs to the CWF19 family.</text>
</comment>
<evidence type="ECO:0000256" key="11">
    <source>
        <dbReference type="ARBA" id="ARBA00022837"/>
    </source>
</evidence>
<dbReference type="GO" id="GO:0034704">
    <property type="term" value="C:calcium channel complex"/>
    <property type="evidence" value="ECO:0007669"/>
    <property type="project" value="UniProtKB-ARBA"/>
</dbReference>
<evidence type="ECO:0000256" key="22">
    <source>
        <dbReference type="ARBA" id="ARBA00023303"/>
    </source>
</evidence>
<dbReference type="GO" id="GO:0051371">
    <property type="term" value="F:muscle alpha-actinin binding"/>
    <property type="evidence" value="ECO:0007669"/>
    <property type="project" value="TreeGrafter"/>
</dbReference>
<evidence type="ECO:0000256" key="19">
    <source>
        <dbReference type="ARBA" id="ARBA00023180"/>
    </source>
</evidence>
<feature type="transmembrane region" description="Helical" evidence="35">
    <location>
        <begin position="536"/>
        <end position="557"/>
    </location>
</feature>
<dbReference type="GO" id="GO:0031410">
    <property type="term" value="C:cytoplasmic vesicle"/>
    <property type="evidence" value="ECO:0007669"/>
    <property type="project" value="UniProtKB-SubCell"/>
</dbReference>
<feature type="domain" description="EF-hand" evidence="36">
    <location>
        <begin position="630"/>
        <end position="665"/>
    </location>
</feature>
<evidence type="ECO:0000313" key="37">
    <source>
        <dbReference type="EMBL" id="EGW03891.1"/>
    </source>
</evidence>
<evidence type="ECO:0000256" key="34">
    <source>
        <dbReference type="SAM" id="MobiDB-lite"/>
    </source>
</evidence>
<keyword evidence="14 31" id="KW-0406">Ion transport</keyword>
<evidence type="ECO:0000256" key="29">
    <source>
        <dbReference type="ARBA" id="ARBA00076986"/>
    </source>
</evidence>
<keyword evidence="20" id="KW-0966">Cell projection</keyword>
<feature type="binding site" evidence="31">
    <location>
        <position position="643"/>
    </location>
    <ligand>
        <name>Ca(2+)</name>
        <dbReference type="ChEBI" id="CHEBI:29108"/>
        <label>2</label>
    </ligand>
</feature>
<dbReference type="Proteomes" id="UP000001075">
    <property type="component" value="Unassembled WGS sequence"/>
</dbReference>
<evidence type="ECO:0000256" key="23">
    <source>
        <dbReference type="ARBA" id="ARBA00023329"/>
    </source>
</evidence>
<comment type="catalytic activity">
    <reaction evidence="24">
        <text>Mg(2+)(in) = Mg(2+)(out)</text>
        <dbReference type="Rhea" id="RHEA:29827"/>
        <dbReference type="ChEBI" id="CHEBI:18420"/>
    </reaction>
</comment>
<evidence type="ECO:0000256" key="27">
    <source>
        <dbReference type="ARBA" id="ARBA00036634"/>
    </source>
</evidence>
<dbReference type="GO" id="GO:0050982">
    <property type="term" value="P:detection of mechanical stimulus"/>
    <property type="evidence" value="ECO:0007669"/>
    <property type="project" value="TreeGrafter"/>
</dbReference>
<keyword evidence="10 31" id="KW-0479">Metal-binding</keyword>
<evidence type="ECO:0000256" key="2">
    <source>
        <dbReference type="ARBA" id="ARBA00004541"/>
    </source>
</evidence>
<evidence type="ECO:0000256" key="10">
    <source>
        <dbReference type="ARBA" id="ARBA00022723"/>
    </source>
</evidence>
<dbReference type="SUPFAM" id="SSF47473">
    <property type="entry name" value="EF-hand"/>
    <property type="match status" value="1"/>
</dbReference>
<keyword evidence="15" id="KW-0969">Cilium</keyword>
<evidence type="ECO:0000259" key="36">
    <source>
        <dbReference type="PROSITE" id="PS50222"/>
    </source>
</evidence>
<organism evidence="37 38">
    <name type="scientific">Cricetulus griseus</name>
    <name type="common">Chinese hamster</name>
    <name type="synonym">Cricetulus barabensis griseus</name>
    <dbReference type="NCBI Taxonomy" id="10029"/>
    <lineage>
        <taxon>Eukaryota</taxon>
        <taxon>Metazoa</taxon>
        <taxon>Chordata</taxon>
        <taxon>Craniata</taxon>
        <taxon>Vertebrata</taxon>
        <taxon>Euteleostomi</taxon>
        <taxon>Mammalia</taxon>
        <taxon>Eutheria</taxon>
        <taxon>Euarchontoglires</taxon>
        <taxon>Glires</taxon>
        <taxon>Rodentia</taxon>
        <taxon>Myomorpha</taxon>
        <taxon>Muroidea</taxon>
        <taxon>Cricetidae</taxon>
        <taxon>Cricetinae</taxon>
        <taxon>Cricetulus</taxon>
    </lineage>
</organism>
<keyword evidence="6" id="KW-1003">Cell membrane</keyword>
<evidence type="ECO:0000256" key="18">
    <source>
        <dbReference type="ARBA" id="ARBA00023157"/>
    </source>
</evidence>
<comment type="catalytic activity">
    <reaction evidence="25">
        <text>K(+)(in) = K(+)(out)</text>
        <dbReference type="Rhea" id="RHEA:29463"/>
        <dbReference type="ChEBI" id="CHEBI:29103"/>
    </reaction>
</comment>
<dbReference type="PRINTS" id="PR01433">
    <property type="entry name" value="POLYCYSTIN2"/>
</dbReference>
<feature type="region of interest" description="Disordered" evidence="34">
    <location>
        <begin position="1009"/>
        <end position="1034"/>
    </location>
</feature>
<dbReference type="Gene3D" id="1.10.287.70">
    <property type="match status" value="1"/>
</dbReference>
<evidence type="ECO:0000256" key="16">
    <source>
        <dbReference type="ARBA" id="ARBA00023136"/>
    </source>
</evidence>
<dbReference type="CDD" id="cd07380">
    <property type="entry name" value="MPP_CWF19_N"/>
    <property type="match status" value="1"/>
</dbReference>
<feature type="transmembrane region" description="Helical" evidence="35">
    <location>
        <begin position="385"/>
        <end position="403"/>
    </location>
</feature>
<keyword evidence="7 31" id="KW-0109">Calcium transport</keyword>
<dbReference type="PaxDb" id="10029-XP_007618050.1"/>
<keyword evidence="16 35" id="KW-0472">Membrane</keyword>
<comment type="catalytic activity">
    <reaction evidence="27">
        <text>Ca(2+)(in) = Ca(2+)(out)</text>
        <dbReference type="Rhea" id="RHEA:29671"/>
        <dbReference type="ChEBI" id="CHEBI:29108"/>
    </reaction>
</comment>
<evidence type="ECO:0000256" key="21">
    <source>
        <dbReference type="ARBA" id="ARBA00023288"/>
    </source>
</evidence>
<dbReference type="InterPro" id="IPR046791">
    <property type="entry name" value="Polycystin_dom"/>
</dbReference>
<evidence type="ECO:0000256" key="8">
    <source>
        <dbReference type="ARBA" id="ARBA00022673"/>
    </source>
</evidence>
<gene>
    <name evidence="37" type="ORF">I79_016397</name>
</gene>
<keyword evidence="18" id="KW-1015">Disulfide bond</keyword>
<accession>G3HZA1</accession>
<protein>
    <recommendedName>
        <fullName evidence="28">Polycystin-2-like protein 1</fullName>
    </recommendedName>
    <alternativeName>
        <fullName evidence="29">Polycystic kidney disease 2-like 1 protein</fullName>
    </alternativeName>
    <alternativeName>
        <fullName evidence="30">Polycystin-2 homolog</fullName>
    </alternativeName>
</protein>
<dbReference type="GO" id="GO:0005509">
    <property type="term" value="F:calcium ion binding"/>
    <property type="evidence" value="ECO:0007669"/>
    <property type="project" value="InterPro"/>
</dbReference>
<evidence type="ECO:0000256" key="3">
    <source>
        <dbReference type="ARBA" id="ARBA00006795"/>
    </source>
</evidence>
<dbReference type="GO" id="GO:0015269">
    <property type="term" value="F:calcium-activated potassium channel activity"/>
    <property type="evidence" value="ECO:0007669"/>
    <property type="project" value="TreeGrafter"/>
</dbReference>
<dbReference type="FunFam" id="1.20.120.350:FF:000052">
    <property type="entry name" value="polycystic kidney disease 2-like 1 protein isoform X1"/>
    <property type="match status" value="1"/>
</dbReference>
<dbReference type="Gene3D" id="1.20.5.340">
    <property type="match status" value="1"/>
</dbReference>
<feature type="disulfide bond" evidence="32">
    <location>
        <begin position="207"/>
        <end position="220"/>
    </location>
</feature>
<dbReference type="InterPro" id="IPR027359">
    <property type="entry name" value="Volt_channel_dom_sf"/>
</dbReference>
<dbReference type="GO" id="GO:0051262">
    <property type="term" value="P:protein tetramerization"/>
    <property type="evidence" value="ECO:0007669"/>
    <property type="project" value="UniProtKB-ARBA"/>
</dbReference>
<keyword evidence="23" id="KW-0968">Cytoplasmic vesicle</keyword>
<dbReference type="InterPro" id="IPR011992">
    <property type="entry name" value="EF-hand-dom_pair"/>
</dbReference>
<evidence type="ECO:0000256" key="20">
    <source>
        <dbReference type="ARBA" id="ARBA00023273"/>
    </source>
</evidence>
<evidence type="ECO:0000256" key="31">
    <source>
        <dbReference type="PIRSR" id="PIRSR603915-1"/>
    </source>
</evidence>
<dbReference type="SUPFAM" id="SSF54197">
    <property type="entry name" value="HIT-like"/>
    <property type="match status" value="1"/>
</dbReference>
<evidence type="ECO:0000256" key="26">
    <source>
        <dbReference type="ARBA" id="ARBA00036239"/>
    </source>
</evidence>
<keyword evidence="21" id="KW-0449">Lipoprotein</keyword>
<dbReference type="Pfam" id="PF04676">
    <property type="entry name" value="CwfJ_C_2"/>
    <property type="match status" value="1"/>
</dbReference>
<evidence type="ECO:0000256" key="1">
    <source>
        <dbReference type="ARBA" id="ARBA00004272"/>
    </source>
</evidence>
<dbReference type="GO" id="GO:0005272">
    <property type="term" value="F:sodium channel activity"/>
    <property type="evidence" value="ECO:0007669"/>
    <property type="project" value="TreeGrafter"/>
</dbReference>
<dbReference type="FunFam" id="1.10.238.10:FF:000259">
    <property type="entry name" value="Polycystin 2 like 1, transient receptor potential cation channel"/>
    <property type="match status" value="1"/>
</dbReference>
<feature type="coiled-coil region" evidence="33">
    <location>
        <begin position="618"/>
        <end position="679"/>
    </location>
</feature>
<dbReference type="GO" id="GO:0050915">
    <property type="term" value="P:sensory perception of sour taste"/>
    <property type="evidence" value="ECO:0007669"/>
    <property type="project" value="UniProtKB-ARBA"/>
</dbReference>
<dbReference type="eggNOG" id="KOG3599">
    <property type="taxonomic scope" value="Eukaryota"/>
</dbReference>
<keyword evidence="22 31" id="KW-0407">Ion channel</keyword>
<feature type="transmembrane region" description="Helical" evidence="35">
    <location>
        <begin position="104"/>
        <end position="129"/>
    </location>
</feature>
<dbReference type="Pfam" id="PF08016">
    <property type="entry name" value="PKD_channel"/>
    <property type="match status" value="1"/>
</dbReference>
<evidence type="ECO:0000256" key="24">
    <source>
        <dbReference type="ARBA" id="ARBA00034269"/>
    </source>
</evidence>
<dbReference type="PANTHER" id="PTHR10877:SF196">
    <property type="entry name" value="POLYCYSTIN-2-LIKE PROTEIN 1"/>
    <property type="match status" value="1"/>
</dbReference>
<keyword evidence="8 31" id="KW-0107">Calcium channel</keyword>
<dbReference type="SUPFAM" id="SSF81324">
    <property type="entry name" value="Voltage-gated potassium channels"/>
    <property type="match status" value="1"/>
</dbReference>
<dbReference type="FunFam" id="1.10.287.70:FF:000055">
    <property type="entry name" value="Polycystic kidney disease 2-like 1"/>
    <property type="match status" value="1"/>
</dbReference>
<feature type="non-terminal residue" evidence="37">
    <location>
        <position position="1"/>
    </location>
</feature>
<evidence type="ECO:0000256" key="17">
    <source>
        <dbReference type="ARBA" id="ARBA00023139"/>
    </source>
</evidence>
<keyword evidence="17" id="KW-0564">Palmitate</keyword>
<evidence type="ECO:0000256" key="35">
    <source>
        <dbReference type="SAM" id="Phobius"/>
    </source>
</evidence>
<dbReference type="InterPro" id="IPR006768">
    <property type="entry name" value="Cwf19-like_C_dom-1"/>
</dbReference>
<evidence type="ECO:0000256" key="30">
    <source>
        <dbReference type="ARBA" id="ARBA00077670"/>
    </source>
</evidence>
<proteinExistence type="inferred from homology"/>
<evidence type="ECO:0000256" key="33">
    <source>
        <dbReference type="SAM" id="Coils"/>
    </source>
</evidence>
<evidence type="ECO:0000256" key="12">
    <source>
        <dbReference type="ARBA" id="ARBA00022989"/>
    </source>
</evidence>
<evidence type="ECO:0000256" key="13">
    <source>
        <dbReference type="ARBA" id="ARBA00023054"/>
    </source>
</evidence>
<dbReference type="InterPro" id="IPR002048">
    <property type="entry name" value="EF_hand_dom"/>
</dbReference>
<dbReference type="AlphaFoldDB" id="G3HZA1"/>
<dbReference type="EMBL" id="JH000965">
    <property type="protein sequence ID" value="EGW03891.1"/>
    <property type="molecule type" value="Genomic_DNA"/>
</dbReference>
<evidence type="ECO:0000256" key="6">
    <source>
        <dbReference type="ARBA" id="ARBA00022475"/>
    </source>
</evidence>
<dbReference type="InterPro" id="IPR036265">
    <property type="entry name" value="HIT-like_sf"/>
</dbReference>
<dbReference type="Pfam" id="PF18109">
    <property type="entry name" value="Fer4_24"/>
    <property type="match status" value="1"/>
</dbReference>
<evidence type="ECO:0000256" key="14">
    <source>
        <dbReference type="ARBA" id="ARBA00023065"/>
    </source>
</evidence>
<dbReference type="InParanoid" id="G3HZA1"/>
<dbReference type="PROSITE" id="PS50222">
    <property type="entry name" value="EF_HAND_2"/>
    <property type="match status" value="1"/>
</dbReference>
<dbReference type="GO" id="GO:0060170">
    <property type="term" value="C:ciliary membrane"/>
    <property type="evidence" value="ECO:0007669"/>
    <property type="project" value="UniProtKB-SubCell"/>
</dbReference>
<evidence type="ECO:0000256" key="5">
    <source>
        <dbReference type="ARBA" id="ARBA00022448"/>
    </source>
</evidence>
<keyword evidence="9 35" id="KW-0812">Transmembrane</keyword>
<reference evidence="38" key="1">
    <citation type="journal article" date="2011" name="Nat. Biotechnol.">
        <title>The genomic sequence of the Chinese hamster ovary (CHO)-K1 cell line.</title>
        <authorList>
            <person name="Xu X."/>
            <person name="Nagarajan H."/>
            <person name="Lewis N.E."/>
            <person name="Pan S."/>
            <person name="Cai Z."/>
            <person name="Liu X."/>
            <person name="Chen W."/>
            <person name="Xie M."/>
            <person name="Wang W."/>
            <person name="Hammond S."/>
            <person name="Andersen M.R."/>
            <person name="Neff N."/>
            <person name="Passarelli B."/>
            <person name="Koh W."/>
            <person name="Fan H.C."/>
            <person name="Wang J."/>
            <person name="Gui Y."/>
            <person name="Lee K.H."/>
            <person name="Betenbaugh M.J."/>
            <person name="Quake S.R."/>
            <person name="Famili I."/>
            <person name="Palsson B.O."/>
            <person name="Wang J."/>
        </authorList>
    </citation>
    <scope>NUCLEOTIDE SEQUENCE [LARGE SCALE GENOMIC DNA]</scope>
    <source>
        <strain evidence="38">CHO K1 cell line</strain>
    </source>
</reference>
<sequence length="1248" mass="141790">VNIMECLKGQELQTLGSGAWDNPAYSSPPSPNGTLKICTVSSGTLPQPQPKKPEDKCQEKTQRTLMSSCCLHICHSIRGLWGTTLTENIAENRELYVKTTLRELVVYIVFLVDICLLTYGMTSSSAYYYTKVMSELFLHTPSDSGVSFRTISSMADFWDGPLLDSLYWTKWYNNQSLGRGSHSFIYYENLLLGVPRLRQLRVRNDSCVVHEDFREDILNCYDVYSPDKEDQLPFGPLNGTAWTYHSQNELGGSSHWGRLTSYSGGGYYLDLPGSRQASAEVLRGLQEGLWLDRGTRVVFIDFSVYNANINLFCILRLVVEFPATGGTIPSWQIRTVKLIRYVSNWDFFIVGCEVIFCVFIFYYVVEEILEIHLHRFHYLSSIWNILDLLIILLSIVAVGFHIFRTLEVNRLMGKLLQQPDTYADFEFLAFWQTQYNNMNAVNVFFAWIKIFKYISFNKTMTQLSSTLARCAKDILGFAVMFFIVFFAYAQLGYLIFGTQVENFSTFVKCIFTQFRIILGDFDYNAIDNANRILGPVYFVTYVFFVFFVLLNMFLAIINDTYSEVKEELANQKDELQLSDLLKQSYKKTLLKLRLRKERVSDVQKVLKGGEPEIQFEDFTNTLRELGHAENEISELKAAFTRFDQDGNRVLDEKEQAQMRQGLEEERVALSAEIENLGQSFGYSPRGELGTEAAKGGGWVSGEEFYTLTRRVLQLEHVLEGVVSKVDAMGSKLKMPESKEDLAPSPGMLLLCVGNFFGSTQDAEWEEYKTGKKKAPIQTYVLGANNPETVQYFQDTDGCELAENITYLGRKGFFTGSSGLQIVYLSGTESLSEPVPSHSFSPKDVSSLRTMLCSASQFKGVDILLTSPWPKYVGNFGNSSGEVDTKKCGSALISSLAASLKPRYHFAALEKSYYERLPYRNHVVLQESTQHATRFIALANVGNAEKKKYLYAFSIVPMKLMAAAELVKQPPDVTENPYRESGKAAAIGKHVPAPQEEPACQFFFDLNEKQGRKRSSTGRDSKSPQAKQPRRPPQPPGPCWFCLASPEVEKHLVVNIGTHCYLALAKGGLSDDHVLILPIGHYQSVVELSAEVVEEVEKYKATLKRFFKSRGKRCVLFERNYRSHHLQLQVIPVPLSCCVTDDIKDAFITQAQEQQIELLEIPEHSDIKQIAQPGAAYFYVELDTGEKLFHRIKKNFPLQFGREVLASEAILNIPDKADWRQCQISKEEEETLARRFRKDFEPFDFTLDD</sequence>
<evidence type="ECO:0000256" key="25">
    <source>
        <dbReference type="ARBA" id="ARBA00034430"/>
    </source>
</evidence>
<dbReference type="Gene3D" id="1.20.120.350">
    <property type="entry name" value="Voltage-gated potassium channels. Chain C"/>
    <property type="match status" value="1"/>
</dbReference>
<keyword evidence="13 33" id="KW-0175">Coiled coil</keyword>
<dbReference type="InterPro" id="IPR003915">
    <property type="entry name" value="PKD_2"/>
</dbReference>
<keyword evidence="5" id="KW-0813">Transport</keyword>
<comment type="catalytic activity">
    <reaction evidence="26">
        <text>Na(+)(in) = Na(+)(out)</text>
        <dbReference type="Rhea" id="RHEA:34963"/>
        <dbReference type="ChEBI" id="CHEBI:29101"/>
    </reaction>
</comment>
<dbReference type="STRING" id="10029.G3HZA1"/>
<evidence type="ECO:0000256" key="7">
    <source>
        <dbReference type="ARBA" id="ARBA00022568"/>
    </source>
</evidence>
<evidence type="ECO:0000256" key="28">
    <source>
        <dbReference type="ARBA" id="ARBA00069825"/>
    </source>
</evidence>
<dbReference type="InterPro" id="IPR006767">
    <property type="entry name" value="Cwf19-like_C_dom-2"/>
</dbReference>
<evidence type="ECO:0000256" key="9">
    <source>
        <dbReference type="ARBA" id="ARBA00022692"/>
    </source>
</evidence>
<dbReference type="InterPro" id="IPR013122">
    <property type="entry name" value="PKD1_2_channel"/>
</dbReference>
<evidence type="ECO:0000256" key="4">
    <source>
        <dbReference type="ARBA" id="ARBA00007200"/>
    </source>
</evidence>
<keyword evidence="19" id="KW-0325">Glycoprotein</keyword>
<dbReference type="GO" id="GO:0160128">
    <property type="term" value="F:pH-gated monoatomic ion channel activity"/>
    <property type="evidence" value="ECO:0007669"/>
    <property type="project" value="UniProtKB-ARBA"/>
</dbReference>
<dbReference type="PANTHER" id="PTHR10877">
    <property type="entry name" value="POLYCYSTIN FAMILY MEMBER"/>
    <property type="match status" value="1"/>
</dbReference>
<name>G3HZA1_CRIGR</name>
<dbReference type="GO" id="GO:0005262">
    <property type="term" value="F:calcium channel activity"/>
    <property type="evidence" value="ECO:0007669"/>
    <property type="project" value="UniProtKB-KW"/>
</dbReference>
<evidence type="ECO:0000256" key="32">
    <source>
        <dbReference type="PIRSR" id="PIRSR603915-2"/>
    </source>
</evidence>
<keyword evidence="11 31" id="KW-0106">Calcium</keyword>
<feature type="transmembrane region" description="Helical" evidence="35">
    <location>
        <begin position="474"/>
        <end position="496"/>
    </location>
</feature>
<dbReference type="Pfam" id="PF04677">
    <property type="entry name" value="CwfJ_C_1"/>
    <property type="match status" value="1"/>
</dbReference>
<comment type="similarity">
    <text evidence="4">Belongs to the polycystin family.</text>
</comment>
<feature type="transmembrane region" description="Helical" evidence="35">
    <location>
        <begin position="347"/>
        <end position="365"/>
    </location>
</feature>
<dbReference type="FunFam" id="1.20.5.340:FF:000037">
    <property type="entry name" value="Polycystin 2 like 1, transient receptor potential cation channel"/>
    <property type="match status" value="1"/>
</dbReference>
<evidence type="ECO:0000256" key="15">
    <source>
        <dbReference type="ARBA" id="ARBA00023069"/>
    </source>
</evidence>